<evidence type="ECO:0000313" key="3">
    <source>
        <dbReference type="Proteomes" id="UP001234178"/>
    </source>
</evidence>
<sequence>MEDENADDEIASNERNLNKKLIKRGFQQPEISRYIKDVSSANYNTNKHRMIRIMFIAIQLARDAGVELLIFGYFPNVTVGSCAAWAFCEETKNIVTKPTAKSFLKHWENVFSLKEDIRQNPAKANVDVDNEEPQTENVDNEEPQTENVENEERQGENVDVDNEDDPQTENVENEEREAENEEPQTENVELNKEKKLSLFKYHTQVQKVKVWSQRTKSQKLVVWRTQHACSTVTITLTQSEDGTFFPPPHLIDQLDAWELGVSPSLAPPSSGQLFEIATESTCDGTGRTGASNKAASELSVPVNGTKRTVPVQGPATTPVEFDSTPTPFGTTSTQNPAAAISTEQPLTDISLKARTTSSESQVFPSGSELGSTSGENAHTKGQASPKRLPAELTAKAASNPSLLPLVTSSEAQVLITAVISAANTSIGNPVLPFRETGQPVTTNKASYLTAGKKVRQKGKKQSQNHLPVELTTMTASNPSSFPPVTLSETQVLISSPSPPVSVVTIRSKIPELPTPETGQWGTENGVLASSDSASASIFKQQKRKNGVESETSTKKTRCFKKCCLNETDTAEVNKNTKTEIFKLRRLKICTINYCTLK</sequence>
<feature type="compositionally biased region" description="Acidic residues" evidence="1">
    <location>
        <begin position="128"/>
        <end position="144"/>
    </location>
</feature>
<gene>
    <name evidence="2" type="ORF">OUZ56_021272</name>
</gene>
<name>A0ABQ9ZHK7_9CRUS</name>
<proteinExistence type="predicted"/>
<reference evidence="2 3" key="1">
    <citation type="journal article" date="2023" name="Nucleic Acids Res.">
        <title>The hologenome of Daphnia magna reveals possible DNA methylation and microbiome-mediated evolution of the host genome.</title>
        <authorList>
            <person name="Chaturvedi A."/>
            <person name="Li X."/>
            <person name="Dhandapani V."/>
            <person name="Marshall H."/>
            <person name="Kissane S."/>
            <person name="Cuenca-Cambronero M."/>
            <person name="Asole G."/>
            <person name="Calvet F."/>
            <person name="Ruiz-Romero M."/>
            <person name="Marangio P."/>
            <person name="Guigo R."/>
            <person name="Rago D."/>
            <person name="Mirbahai L."/>
            <person name="Eastwood N."/>
            <person name="Colbourne J.K."/>
            <person name="Zhou J."/>
            <person name="Mallon E."/>
            <person name="Orsini L."/>
        </authorList>
    </citation>
    <scope>NUCLEOTIDE SEQUENCE [LARGE SCALE GENOMIC DNA]</scope>
    <source>
        <strain evidence="2">LRV0_1</strain>
    </source>
</reference>
<feature type="region of interest" description="Disordered" evidence="1">
    <location>
        <begin position="354"/>
        <end position="388"/>
    </location>
</feature>
<feature type="region of interest" description="Disordered" evidence="1">
    <location>
        <begin position="124"/>
        <end position="191"/>
    </location>
</feature>
<evidence type="ECO:0000256" key="1">
    <source>
        <dbReference type="SAM" id="MobiDB-lite"/>
    </source>
</evidence>
<dbReference type="Proteomes" id="UP001234178">
    <property type="component" value="Unassembled WGS sequence"/>
</dbReference>
<comment type="caution">
    <text evidence="2">The sequence shown here is derived from an EMBL/GenBank/DDBJ whole genome shotgun (WGS) entry which is preliminary data.</text>
</comment>
<feature type="compositionally biased region" description="Polar residues" evidence="1">
    <location>
        <begin position="354"/>
        <end position="382"/>
    </location>
</feature>
<evidence type="ECO:0000313" key="2">
    <source>
        <dbReference type="EMBL" id="KAK4012173.1"/>
    </source>
</evidence>
<keyword evidence="3" id="KW-1185">Reference proteome</keyword>
<feature type="compositionally biased region" description="Acidic residues" evidence="1">
    <location>
        <begin position="158"/>
        <end position="184"/>
    </location>
</feature>
<feature type="compositionally biased region" description="Polar residues" evidence="1">
    <location>
        <begin position="323"/>
        <end position="338"/>
    </location>
</feature>
<feature type="region of interest" description="Disordered" evidence="1">
    <location>
        <begin position="304"/>
        <end position="338"/>
    </location>
</feature>
<dbReference type="EMBL" id="JAOYFB010000003">
    <property type="protein sequence ID" value="KAK4012173.1"/>
    <property type="molecule type" value="Genomic_DNA"/>
</dbReference>
<protein>
    <submittedName>
        <fullName evidence="2">Uncharacterized protein</fullName>
    </submittedName>
</protein>
<accession>A0ABQ9ZHK7</accession>
<organism evidence="2 3">
    <name type="scientific">Daphnia magna</name>
    <dbReference type="NCBI Taxonomy" id="35525"/>
    <lineage>
        <taxon>Eukaryota</taxon>
        <taxon>Metazoa</taxon>
        <taxon>Ecdysozoa</taxon>
        <taxon>Arthropoda</taxon>
        <taxon>Crustacea</taxon>
        <taxon>Branchiopoda</taxon>
        <taxon>Diplostraca</taxon>
        <taxon>Cladocera</taxon>
        <taxon>Anomopoda</taxon>
        <taxon>Daphniidae</taxon>
        <taxon>Daphnia</taxon>
    </lineage>
</organism>